<keyword evidence="3" id="KW-0472">Membrane</keyword>
<protein>
    <submittedName>
        <fullName evidence="4">PREDICTED: cyclic</fullName>
    </submittedName>
</protein>
<dbReference type="PANTHER" id="PTHR45651">
    <property type="entry name" value="CYCLIC NUCLEOTIDE-GATED ION CHANNEL 15-RELATED-RELATED"/>
    <property type="match status" value="1"/>
</dbReference>
<keyword evidence="3" id="KW-0812">Transmembrane</keyword>
<evidence type="ECO:0000256" key="1">
    <source>
        <dbReference type="ARBA" id="ARBA00023303"/>
    </source>
</evidence>
<keyword evidence="3" id="KW-1133">Transmembrane helix</keyword>
<evidence type="ECO:0000313" key="5">
    <source>
        <dbReference type="Proteomes" id="UP000327085"/>
    </source>
</evidence>
<proteinExistence type="predicted"/>
<feature type="region of interest" description="Disordered" evidence="2">
    <location>
        <begin position="160"/>
        <end position="180"/>
    </location>
</feature>
<dbReference type="AlphaFoldDB" id="A0A5E4F4B8"/>
<keyword evidence="1" id="KW-0813">Transport</keyword>
<feature type="transmembrane region" description="Helical" evidence="3">
    <location>
        <begin position="66"/>
        <end position="87"/>
    </location>
</feature>
<accession>A0A5E4F4B8</accession>
<evidence type="ECO:0000313" key="4">
    <source>
        <dbReference type="EMBL" id="VVA22707.1"/>
    </source>
</evidence>
<dbReference type="EMBL" id="CABIKO010000063">
    <property type="protein sequence ID" value="VVA22707.1"/>
    <property type="molecule type" value="Genomic_DNA"/>
</dbReference>
<dbReference type="Gramene" id="VVA22707">
    <property type="protein sequence ID" value="VVA22707"/>
    <property type="gene ID" value="Prudul26B012976"/>
</dbReference>
<reference evidence="5" key="1">
    <citation type="journal article" date="2020" name="Plant J.">
        <title>Transposons played a major role in the diversification between the closely related almond and peach genomes: results from the almond genome sequence.</title>
        <authorList>
            <person name="Alioto T."/>
            <person name="Alexiou K.G."/>
            <person name="Bardil A."/>
            <person name="Barteri F."/>
            <person name="Castanera R."/>
            <person name="Cruz F."/>
            <person name="Dhingra A."/>
            <person name="Duval H."/>
            <person name="Fernandez I Marti A."/>
            <person name="Frias L."/>
            <person name="Galan B."/>
            <person name="Garcia J.L."/>
            <person name="Howad W."/>
            <person name="Gomez-Garrido J."/>
            <person name="Gut M."/>
            <person name="Julca I."/>
            <person name="Morata J."/>
            <person name="Puigdomenech P."/>
            <person name="Ribeca P."/>
            <person name="Rubio Cabetas M.J."/>
            <person name="Vlasova A."/>
            <person name="Wirthensohn M."/>
            <person name="Garcia-Mas J."/>
            <person name="Gabaldon T."/>
            <person name="Casacuberta J.M."/>
            <person name="Arus P."/>
        </authorList>
    </citation>
    <scope>NUCLEOTIDE SEQUENCE [LARGE SCALE GENOMIC DNA]</scope>
    <source>
        <strain evidence="5">cv. Texas</strain>
    </source>
</reference>
<name>A0A5E4F4B8_PRUDU</name>
<feature type="transmembrane region" description="Helical" evidence="3">
    <location>
        <begin position="131"/>
        <end position="152"/>
    </location>
</feature>
<sequence length="180" mass="20487">MGSTRATSSFLTYYIAELMIWTKDLWIFDLEYHPDEGSDEDSNSEKRKEEGPIRRIFFPPLTGKRILMLLCVAVSIDPLFFYIPVINNEKKCLAIDKNLRAAALSLRALPDAAFALHSISSGFRLYPFVELHFVLVFVYSVAIILFAVFLMLPIPQEQGRKEGQEWPSDPIAARKADVDV</sequence>
<dbReference type="GO" id="GO:0016020">
    <property type="term" value="C:membrane"/>
    <property type="evidence" value="ECO:0007669"/>
    <property type="project" value="UniProtKB-SubCell"/>
</dbReference>
<gene>
    <name evidence="4" type="ORF">ALMOND_2B012976</name>
</gene>
<dbReference type="GO" id="GO:0034220">
    <property type="term" value="P:monoatomic ion transmembrane transport"/>
    <property type="evidence" value="ECO:0007669"/>
    <property type="project" value="UniProtKB-KW"/>
</dbReference>
<dbReference type="InParanoid" id="A0A5E4F4B8"/>
<organism evidence="4 5">
    <name type="scientific">Prunus dulcis</name>
    <name type="common">Almond</name>
    <name type="synonym">Amygdalus dulcis</name>
    <dbReference type="NCBI Taxonomy" id="3755"/>
    <lineage>
        <taxon>Eukaryota</taxon>
        <taxon>Viridiplantae</taxon>
        <taxon>Streptophyta</taxon>
        <taxon>Embryophyta</taxon>
        <taxon>Tracheophyta</taxon>
        <taxon>Spermatophyta</taxon>
        <taxon>Magnoliopsida</taxon>
        <taxon>eudicotyledons</taxon>
        <taxon>Gunneridae</taxon>
        <taxon>Pentapetalae</taxon>
        <taxon>rosids</taxon>
        <taxon>fabids</taxon>
        <taxon>Rosales</taxon>
        <taxon>Rosaceae</taxon>
        <taxon>Amygdaloideae</taxon>
        <taxon>Amygdaleae</taxon>
        <taxon>Prunus</taxon>
    </lineage>
</organism>
<evidence type="ECO:0000256" key="2">
    <source>
        <dbReference type="SAM" id="MobiDB-lite"/>
    </source>
</evidence>
<dbReference type="Proteomes" id="UP000327085">
    <property type="component" value="Chromosome 4"/>
</dbReference>
<keyword evidence="1" id="KW-0407">Ion channel</keyword>
<evidence type="ECO:0000256" key="3">
    <source>
        <dbReference type="SAM" id="Phobius"/>
    </source>
</evidence>
<keyword evidence="1" id="KW-0406">Ion transport</keyword>
<dbReference type="PANTHER" id="PTHR45651:SF68">
    <property type="entry name" value="ION TRANSPORT DOMAIN-CONTAINING PROTEIN"/>
    <property type="match status" value="1"/>
</dbReference>